<evidence type="ECO:0000313" key="2">
    <source>
        <dbReference type="WBParaSite" id="Hba_17449"/>
    </source>
</evidence>
<name>A0A1I7XI72_HETBA</name>
<organism evidence="1 2">
    <name type="scientific">Heterorhabditis bacteriophora</name>
    <name type="common">Entomopathogenic nematode worm</name>
    <dbReference type="NCBI Taxonomy" id="37862"/>
    <lineage>
        <taxon>Eukaryota</taxon>
        <taxon>Metazoa</taxon>
        <taxon>Ecdysozoa</taxon>
        <taxon>Nematoda</taxon>
        <taxon>Chromadorea</taxon>
        <taxon>Rhabditida</taxon>
        <taxon>Rhabditina</taxon>
        <taxon>Rhabditomorpha</taxon>
        <taxon>Strongyloidea</taxon>
        <taxon>Heterorhabditidae</taxon>
        <taxon>Heterorhabditis</taxon>
    </lineage>
</organism>
<accession>A0A1I7XI72</accession>
<evidence type="ECO:0000313" key="1">
    <source>
        <dbReference type="Proteomes" id="UP000095283"/>
    </source>
</evidence>
<dbReference type="WBParaSite" id="Hba_17449">
    <property type="protein sequence ID" value="Hba_17449"/>
    <property type="gene ID" value="Hba_17449"/>
</dbReference>
<sequence length="65" mass="7397">MIILKSMINDLMVQLEQLMTQLNVSGNITLKFSKVITFTFRSICILISSQAQDTMVSNGQYREPI</sequence>
<keyword evidence="1" id="KW-1185">Reference proteome</keyword>
<proteinExistence type="predicted"/>
<protein>
    <submittedName>
        <fullName evidence="2">Uncharacterized protein</fullName>
    </submittedName>
</protein>
<reference evidence="2" key="1">
    <citation type="submission" date="2016-11" db="UniProtKB">
        <authorList>
            <consortium name="WormBaseParasite"/>
        </authorList>
    </citation>
    <scope>IDENTIFICATION</scope>
</reference>
<dbReference type="AlphaFoldDB" id="A0A1I7XI72"/>
<dbReference type="Proteomes" id="UP000095283">
    <property type="component" value="Unplaced"/>
</dbReference>